<name>A0A930YX47_9FLAO</name>
<evidence type="ECO:0000313" key="4">
    <source>
        <dbReference type="Proteomes" id="UP000694480"/>
    </source>
</evidence>
<dbReference type="SUPFAM" id="SSF117916">
    <property type="entry name" value="Fe-S cluster assembly (FSCA) domain-like"/>
    <property type="match status" value="1"/>
</dbReference>
<dbReference type="EMBL" id="JADKYY010000014">
    <property type="protein sequence ID" value="MBF5028052.1"/>
    <property type="molecule type" value="Genomic_DNA"/>
</dbReference>
<dbReference type="Pfam" id="PF01883">
    <property type="entry name" value="FeS_assembly_P"/>
    <property type="match status" value="1"/>
</dbReference>
<evidence type="ECO:0000259" key="2">
    <source>
        <dbReference type="Pfam" id="PF23451"/>
    </source>
</evidence>
<keyword evidence="4" id="KW-1185">Reference proteome</keyword>
<dbReference type="PANTHER" id="PTHR42831">
    <property type="entry name" value="FE-S PROTEIN MATURATION AUXILIARY FACTOR YITW"/>
    <property type="match status" value="1"/>
</dbReference>
<dbReference type="RefSeq" id="WP_194739977.1">
    <property type="nucleotide sequence ID" value="NZ_JADKYY010000014.1"/>
</dbReference>
<dbReference type="NCBIfam" id="TIGR02159">
    <property type="entry name" value="PA_CoA_Oxy4"/>
    <property type="match status" value="1"/>
</dbReference>
<evidence type="ECO:0000259" key="1">
    <source>
        <dbReference type="Pfam" id="PF01883"/>
    </source>
</evidence>
<dbReference type="InterPro" id="IPR056572">
    <property type="entry name" value="Zn_ribbon_PaaD"/>
</dbReference>
<evidence type="ECO:0000313" key="3">
    <source>
        <dbReference type="EMBL" id="MBF5028052.1"/>
    </source>
</evidence>
<proteinExistence type="predicted"/>
<dbReference type="Gene3D" id="3.30.300.130">
    <property type="entry name" value="Fe-S cluster assembly (FSCA)"/>
    <property type="match status" value="1"/>
</dbReference>
<dbReference type="InterPro" id="IPR052339">
    <property type="entry name" value="Fe-S_Maturation_MIP18"/>
</dbReference>
<reference evidence="3" key="1">
    <citation type="submission" date="2020-11" db="EMBL/GenBank/DDBJ databases">
        <title>Genome seq and assembly of Planobacterium sp.</title>
        <authorList>
            <person name="Chhetri G."/>
        </authorList>
    </citation>
    <scope>NUCLEOTIDE SEQUENCE</scope>
    <source>
        <strain evidence="3">GCR5</strain>
    </source>
</reference>
<dbReference type="PANTHER" id="PTHR42831:SF3">
    <property type="entry name" value="1,2-PHENYLACETYL-COA EPOXIDASE, SUBUNIT D-RELATED"/>
    <property type="match status" value="1"/>
</dbReference>
<gene>
    <name evidence="3" type="primary">paaJ</name>
    <name evidence="3" type="ORF">IC612_09610</name>
</gene>
<dbReference type="InterPro" id="IPR002744">
    <property type="entry name" value="MIP18-like"/>
</dbReference>
<dbReference type="Proteomes" id="UP000694480">
    <property type="component" value="Unassembled WGS sequence"/>
</dbReference>
<dbReference type="InterPro" id="IPR011883">
    <property type="entry name" value="PaaD-like"/>
</dbReference>
<feature type="domain" description="PaaD zinc beta ribbon" evidence="2">
    <location>
        <begin position="110"/>
        <end position="150"/>
    </location>
</feature>
<comment type="caution">
    <text evidence="3">The sequence shown here is derived from an EMBL/GenBank/DDBJ whole genome shotgun (WGS) entry which is preliminary data.</text>
</comment>
<organism evidence="3 4">
    <name type="scientific">Planobacterium oryzisoli</name>
    <dbReference type="NCBI Taxonomy" id="2771435"/>
    <lineage>
        <taxon>Bacteria</taxon>
        <taxon>Pseudomonadati</taxon>
        <taxon>Bacteroidota</taxon>
        <taxon>Flavobacteriia</taxon>
        <taxon>Flavobacteriales</taxon>
        <taxon>Weeksellaceae</taxon>
        <taxon>Chryseobacterium group</taxon>
        <taxon>Chryseobacterium</taxon>
    </lineage>
</organism>
<dbReference type="Pfam" id="PF23451">
    <property type="entry name" value="Zn_ribbon_PaaD"/>
    <property type="match status" value="1"/>
</dbReference>
<accession>A0A930YX47</accession>
<dbReference type="InterPro" id="IPR034904">
    <property type="entry name" value="FSCA_dom_sf"/>
</dbReference>
<dbReference type="AlphaFoldDB" id="A0A930YX47"/>
<feature type="domain" description="MIP18 family-like" evidence="1">
    <location>
        <begin position="3"/>
        <end position="63"/>
    </location>
</feature>
<sequence length="152" mass="16934">MDLLQLLSKIPDPEIPVVNIVELGIVRDAFFLDGESVQVIITPTYTACPAMYAIKQDIDKLLREQGLKSQIKTVYAPAWTTDWITADALEKLRQFGISPPGKVDEELSGVGKTCPRCGSNNTRQVSRFGSTLCKAAYQCNDCLEPFDYFKCH</sequence>
<protein>
    <submittedName>
        <fullName evidence="3">Phenylacetate-CoA oxygenase subunit PaaJ</fullName>
    </submittedName>
</protein>